<gene>
    <name evidence="1" type="ORF">ETAA1_50660</name>
</gene>
<name>A0A517XZY5_9BACT</name>
<dbReference type="OrthoDB" id="9931628at2"/>
<accession>A0A517XZY5</accession>
<dbReference type="KEGG" id="uli:ETAA1_50660"/>
<protein>
    <submittedName>
        <fullName evidence="1">Uncharacterized protein</fullName>
    </submittedName>
</protein>
<organism evidence="1 2">
    <name type="scientific">Urbifossiella limnaea</name>
    <dbReference type="NCBI Taxonomy" id="2528023"/>
    <lineage>
        <taxon>Bacteria</taxon>
        <taxon>Pseudomonadati</taxon>
        <taxon>Planctomycetota</taxon>
        <taxon>Planctomycetia</taxon>
        <taxon>Gemmatales</taxon>
        <taxon>Gemmataceae</taxon>
        <taxon>Urbifossiella</taxon>
    </lineage>
</organism>
<sequence length="142" mass="14850">MLWLRRAARPRPVVRTRLRLEWLSDRITPSGYDTDLGFGSGLAGSPVLVAPQIVDFVGVETGLGWYRFTGRVTSSATVGGLTVTLGGIPALEGKTATTLADGTFSLLVAVQTNGNDCGTASAQTTADGLASNIAYYEINPSS</sequence>
<reference evidence="1 2" key="1">
    <citation type="submission" date="2019-02" db="EMBL/GenBank/DDBJ databases">
        <title>Deep-cultivation of Planctomycetes and their phenomic and genomic characterization uncovers novel biology.</title>
        <authorList>
            <person name="Wiegand S."/>
            <person name="Jogler M."/>
            <person name="Boedeker C."/>
            <person name="Pinto D."/>
            <person name="Vollmers J."/>
            <person name="Rivas-Marin E."/>
            <person name="Kohn T."/>
            <person name="Peeters S.H."/>
            <person name="Heuer A."/>
            <person name="Rast P."/>
            <person name="Oberbeckmann S."/>
            <person name="Bunk B."/>
            <person name="Jeske O."/>
            <person name="Meyerdierks A."/>
            <person name="Storesund J.E."/>
            <person name="Kallscheuer N."/>
            <person name="Luecker S."/>
            <person name="Lage O.M."/>
            <person name="Pohl T."/>
            <person name="Merkel B.J."/>
            <person name="Hornburger P."/>
            <person name="Mueller R.-W."/>
            <person name="Bruemmer F."/>
            <person name="Labrenz M."/>
            <person name="Spormann A.M."/>
            <person name="Op den Camp H."/>
            <person name="Overmann J."/>
            <person name="Amann R."/>
            <person name="Jetten M.S.M."/>
            <person name="Mascher T."/>
            <person name="Medema M.H."/>
            <person name="Devos D.P."/>
            <person name="Kaster A.-K."/>
            <person name="Ovreas L."/>
            <person name="Rohde M."/>
            <person name="Galperin M.Y."/>
            <person name="Jogler C."/>
        </authorList>
    </citation>
    <scope>NUCLEOTIDE SEQUENCE [LARGE SCALE GENOMIC DNA]</scope>
    <source>
        <strain evidence="1 2">ETA_A1</strain>
    </source>
</reference>
<dbReference type="AlphaFoldDB" id="A0A517XZY5"/>
<keyword evidence="2" id="KW-1185">Reference proteome</keyword>
<dbReference type="RefSeq" id="WP_145243179.1">
    <property type="nucleotide sequence ID" value="NZ_CP036273.1"/>
</dbReference>
<proteinExistence type="predicted"/>
<evidence type="ECO:0000313" key="1">
    <source>
        <dbReference type="EMBL" id="QDU23075.1"/>
    </source>
</evidence>
<evidence type="ECO:0000313" key="2">
    <source>
        <dbReference type="Proteomes" id="UP000319576"/>
    </source>
</evidence>
<dbReference type="EMBL" id="CP036273">
    <property type="protein sequence ID" value="QDU23075.1"/>
    <property type="molecule type" value="Genomic_DNA"/>
</dbReference>
<dbReference type="Proteomes" id="UP000319576">
    <property type="component" value="Chromosome"/>
</dbReference>